<keyword evidence="1" id="KW-0853">WD repeat</keyword>
<comment type="caution">
    <text evidence="2">The sequence shown here is derived from an EMBL/GenBank/DDBJ whole genome shotgun (WGS) entry which is preliminary data.</text>
</comment>
<keyword evidence="3" id="KW-1185">Reference proteome</keyword>
<dbReference type="InterPro" id="IPR051944">
    <property type="entry name" value="BEACH_domain_protein"/>
</dbReference>
<gene>
    <name evidence="2" type="ORF">BU61_836</name>
</gene>
<dbReference type="PANTHER" id="PTHR46108:SF1">
    <property type="entry name" value="WD REPEAT AND FYVE DOMAIN-CONTAINING PROTEIN 3"/>
    <property type="match status" value="1"/>
</dbReference>
<evidence type="ECO:0000313" key="3">
    <source>
        <dbReference type="Proteomes" id="UP001165941"/>
    </source>
</evidence>
<evidence type="ECO:0000256" key="1">
    <source>
        <dbReference type="ARBA" id="ARBA00022574"/>
    </source>
</evidence>
<accession>A0ABX0S4K0</accession>
<reference evidence="2" key="1">
    <citation type="submission" date="2018-05" db="EMBL/GenBank/DDBJ databases">
        <authorList>
            <person name="Pedro S.L.S."/>
            <person name="Freitas R.C."/>
            <person name="Barreto A.S."/>
            <person name="Lima A.O.S."/>
        </authorList>
    </citation>
    <scope>NUCLEOTIDE SEQUENCE</scope>
    <source>
        <strain evidence="2">BP203</strain>
        <tissue evidence="2">Muscle</tissue>
    </source>
</reference>
<dbReference type="EMBL" id="PGGH01026211">
    <property type="protein sequence ID" value="NIG58215.1"/>
    <property type="molecule type" value="Genomic_DNA"/>
</dbReference>
<evidence type="ECO:0000313" key="2">
    <source>
        <dbReference type="EMBL" id="NIG58215.1"/>
    </source>
</evidence>
<dbReference type="PANTHER" id="PTHR46108">
    <property type="entry name" value="BLUE CHEESE"/>
    <property type="match status" value="1"/>
</dbReference>
<dbReference type="Proteomes" id="UP001165941">
    <property type="component" value="Unassembled WGS sequence"/>
</dbReference>
<organism evidence="2 3">
    <name type="scientific">Pontoporia blainvillei</name>
    <name type="common">Franciscana</name>
    <name type="synonym">Delphinus blainvillei</name>
    <dbReference type="NCBI Taxonomy" id="48723"/>
    <lineage>
        <taxon>Eukaryota</taxon>
        <taxon>Metazoa</taxon>
        <taxon>Chordata</taxon>
        <taxon>Craniata</taxon>
        <taxon>Vertebrata</taxon>
        <taxon>Euteleostomi</taxon>
        <taxon>Mammalia</taxon>
        <taxon>Eutheria</taxon>
        <taxon>Laurasiatheria</taxon>
        <taxon>Artiodactyla</taxon>
        <taxon>Whippomorpha</taxon>
        <taxon>Cetacea</taxon>
        <taxon>Odontoceti</taxon>
        <taxon>Pontoporiidae</taxon>
        <taxon>Pontoporia</taxon>
    </lineage>
</organism>
<sequence>MRYEPANSHFFKTEIQYEKLADAVRFLGCFSDLRKISPMNVFPSNTQPFQRLLEEDVILMDSVSPTLRHCSKLFIYLYKVATDSFDSRAEQIPPCLTSESSLPSPWGTPALSRKRHAYHSVSTPPVYPPKNVADLKLHVATSSLQSSDAVIIHPGAMLSMLDLLASVGSVTQPEHALDLQLAVANILQSLVHTERNQQVMCEAGLHARLLQRCSAALADEDHSLHPPLQRMFERLASQALEPMVLREFLRLASPLNCGAWDKKLLKQYRVHKPSSLSYEPEMRSSMITSMEGVGSDSVFSLHEDNHYRISKSLVKSAEGSTVPLTRVKCLVSMTTPHDIRLHGSSVTPTFVEFDTSLEGFG</sequence>
<name>A0ABX0S4K0_PONBL</name>
<proteinExistence type="predicted"/>
<protein>
    <submittedName>
        <fullName evidence="2">WD repeat and FYVE domain-containing protein 3-like isoform X1</fullName>
    </submittedName>
</protein>